<dbReference type="InterPro" id="IPR003784">
    <property type="entry name" value="BioY"/>
</dbReference>
<dbReference type="GO" id="GO:0015225">
    <property type="term" value="F:biotin transmembrane transporter activity"/>
    <property type="evidence" value="ECO:0007669"/>
    <property type="project" value="UniProtKB-UniRule"/>
</dbReference>
<keyword evidence="3 8" id="KW-0813">Transport</keyword>
<sequence length="176" mass="18722">MPAIYRLLMISVSTAILAVLSQLTIPIGTTPITLQTFAVGLVASLLKWREALLAVALYILLGAIGLPVFAGGGSGIATLASPNSGFIWGFLLHALVTSLFPKTNIATLFGANVLGDLCLFVCGIISLHYLGHLSWTASILAGFVPFIPVELVKILLISLIIPKLRQSLKNMTYFQS</sequence>
<evidence type="ECO:0000313" key="11">
    <source>
        <dbReference type="Proteomes" id="UP000254924"/>
    </source>
</evidence>
<evidence type="ECO:0000256" key="5">
    <source>
        <dbReference type="ARBA" id="ARBA00022692"/>
    </source>
</evidence>
<keyword evidence="11" id="KW-1185">Reference proteome</keyword>
<dbReference type="Pfam" id="PF02632">
    <property type="entry name" value="BioY"/>
    <property type="match status" value="1"/>
</dbReference>
<keyword evidence="6 9" id="KW-1133">Transmembrane helix</keyword>
<name>A0A380K5P9_9STRE</name>
<dbReference type="EMBL" id="UHFN01000007">
    <property type="protein sequence ID" value="SUN60425.1"/>
    <property type="molecule type" value="Genomic_DNA"/>
</dbReference>
<comment type="similarity">
    <text evidence="2 8">Belongs to the BioY family.</text>
</comment>
<organism evidence="10 11">
    <name type="scientific">Streptococcus hyointestinalis</name>
    <dbReference type="NCBI Taxonomy" id="1337"/>
    <lineage>
        <taxon>Bacteria</taxon>
        <taxon>Bacillati</taxon>
        <taxon>Bacillota</taxon>
        <taxon>Bacilli</taxon>
        <taxon>Lactobacillales</taxon>
        <taxon>Streptococcaceae</taxon>
        <taxon>Streptococcus</taxon>
    </lineage>
</organism>
<proteinExistence type="inferred from homology"/>
<feature type="transmembrane region" description="Helical" evidence="9">
    <location>
        <begin position="31"/>
        <end position="48"/>
    </location>
</feature>
<dbReference type="AlphaFoldDB" id="A0A380K5P9"/>
<evidence type="ECO:0000256" key="8">
    <source>
        <dbReference type="PIRNR" id="PIRNR016661"/>
    </source>
</evidence>
<feature type="transmembrane region" description="Helical" evidence="9">
    <location>
        <begin position="137"/>
        <end position="161"/>
    </location>
</feature>
<evidence type="ECO:0000256" key="3">
    <source>
        <dbReference type="ARBA" id="ARBA00022448"/>
    </source>
</evidence>
<evidence type="ECO:0000313" key="10">
    <source>
        <dbReference type="EMBL" id="SUN60425.1"/>
    </source>
</evidence>
<protein>
    <recommendedName>
        <fullName evidence="8">Biotin transporter</fullName>
    </recommendedName>
</protein>
<dbReference type="GO" id="GO:0005886">
    <property type="term" value="C:plasma membrane"/>
    <property type="evidence" value="ECO:0007669"/>
    <property type="project" value="UniProtKB-SubCell"/>
</dbReference>
<feature type="transmembrane region" description="Helical" evidence="9">
    <location>
        <begin position="55"/>
        <end position="79"/>
    </location>
</feature>
<dbReference type="PIRSF" id="PIRSF016661">
    <property type="entry name" value="BioY"/>
    <property type="match status" value="1"/>
</dbReference>
<comment type="subcellular location">
    <subcellularLocation>
        <location evidence="1 8">Cell membrane</location>
        <topology evidence="1 8">Multi-pass membrane protein</topology>
    </subcellularLocation>
</comment>
<feature type="transmembrane region" description="Helical" evidence="9">
    <location>
        <begin position="85"/>
        <end position="101"/>
    </location>
</feature>
<evidence type="ECO:0000256" key="1">
    <source>
        <dbReference type="ARBA" id="ARBA00004651"/>
    </source>
</evidence>
<evidence type="ECO:0000256" key="6">
    <source>
        <dbReference type="ARBA" id="ARBA00022989"/>
    </source>
</evidence>
<dbReference type="PANTHER" id="PTHR34295:SF4">
    <property type="entry name" value="BIOTIN TRANSPORTER BIOY-RELATED"/>
    <property type="match status" value="1"/>
</dbReference>
<evidence type="ECO:0000256" key="9">
    <source>
        <dbReference type="SAM" id="Phobius"/>
    </source>
</evidence>
<evidence type="ECO:0000256" key="2">
    <source>
        <dbReference type="ARBA" id="ARBA00010692"/>
    </source>
</evidence>
<reference evidence="10 11" key="1">
    <citation type="submission" date="2018-06" db="EMBL/GenBank/DDBJ databases">
        <authorList>
            <consortium name="Pathogen Informatics"/>
            <person name="Doyle S."/>
        </authorList>
    </citation>
    <scope>NUCLEOTIDE SEQUENCE [LARGE SCALE GENOMIC DNA]</scope>
    <source>
        <strain evidence="10 11">NCTC12224</strain>
    </source>
</reference>
<gene>
    <name evidence="10" type="primary">bioY1</name>
    <name evidence="10" type="ORF">NCTC12224_00870</name>
</gene>
<accession>A0A380K5P9</accession>
<dbReference type="Gene3D" id="1.10.1760.20">
    <property type="match status" value="1"/>
</dbReference>
<feature type="transmembrane region" description="Helical" evidence="9">
    <location>
        <begin position="113"/>
        <end position="131"/>
    </location>
</feature>
<keyword evidence="7 8" id="KW-0472">Membrane</keyword>
<evidence type="ECO:0000256" key="4">
    <source>
        <dbReference type="ARBA" id="ARBA00022475"/>
    </source>
</evidence>
<dbReference type="Proteomes" id="UP000254924">
    <property type="component" value="Unassembled WGS sequence"/>
</dbReference>
<dbReference type="PANTHER" id="PTHR34295">
    <property type="entry name" value="BIOTIN TRANSPORTER BIOY"/>
    <property type="match status" value="1"/>
</dbReference>
<keyword evidence="5 9" id="KW-0812">Transmembrane</keyword>
<keyword evidence="4 8" id="KW-1003">Cell membrane</keyword>
<evidence type="ECO:0000256" key="7">
    <source>
        <dbReference type="ARBA" id="ARBA00023136"/>
    </source>
</evidence>
<dbReference type="OrthoDB" id="9803495at2"/>